<evidence type="ECO:0000259" key="10">
    <source>
        <dbReference type="PROSITE" id="PS51324"/>
    </source>
</evidence>
<keyword evidence="8" id="KW-0472">Membrane</keyword>
<dbReference type="InterPro" id="IPR036249">
    <property type="entry name" value="Thioredoxin-like_sf"/>
</dbReference>
<feature type="domain" description="ERV/ALR sulfhydryl oxidase" evidence="10">
    <location>
        <begin position="443"/>
        <end position="573"/>
    </location>
</feature>
<keyword evidence="2 8" id="KW-0285">Flavoprotein</keyword>
<feature type="region of interest" description="Disordered" evidence="9">
    <location>
        <begin position="1"/>
        <end position="72"/>
    </location>
</feature>
<proteinExistence type="predicted"/>
<organism evidence="12 13">
    <name type="scientific">Discostella pseudostelligera</name>
    <dbReference type="NCBI Taxonomy" id="259834"/>
    <lineage>
        <taxon>Eukaryota</taxon>
        <taxon>Sar</taxon>
        <taxon>Stramenopiles</taxon>
        <taxon>Ochrophyta</taxon>
        <taxon>Bacillariophyta</taxon>
        <taxon>Coscinodiscophyceae</taxon>
        <taxon>Thalassiosirophycidae</taxon>
        <taxon>Stephanodiscales</taxon>
        <taxon>Stephanodiscaceae</taxon>
        <taxon>Discostella</taxon>
    </lineage>
</organism>
<evidence type="ECO:0000259" key="11">
    <source>
        <dbReference type="PROSITE" id="PS51352"/>
    </source>
</evidence>
<feature type="compositionally biased region" description="Acidic residues" evidence="9">
    <location>
        <begin position="112"/>
        <end position="123"/>
    </location>
</feature>
<dbReference type="InterPro" id="IPR013766">
    <property type="entry name" value="Thioredoxin_domain"/>
</dbReference>
<dbReference type="EMBL" id="JALLBG020000132">
    <property type="protein sequence ID" value="KAL3762615.1"/>
    <property type="molecule type" value="Genomic_DNA"/>
</dbReference>
<evidence type="ECO:0000256" key="4">
    <source>
        <dbReference type="ARBA" id="ARBA00022827"/>
    </source>
</evidence>
<dbReference type="PROSITE" id="PS00194">
    <property type="entry name" value="THIOREDOXIN_1"/>
    <property type="match status" value="1"/>
</dbReference>
<comment type="catalytic activity">
    <reaction evidence="8">
        <text>2 R'C(R)SH + O2 = R'C(R)S-S(R)CR' + H2O2</text>
        <dbReference type="Rhea" id="RHEA:17357"/>
        <dbReference type="ChEBI" id="CHEBI:15379"/>
        <dbReference type="ChEBI" id="CHEBI:16240"/>
        <dbReference type="ChEBI" id="CHEBI:16520"/>
        <dbReference type="ChEBI" id="CHEBI:17412"/>
        <dbReference type="EC" id="1.8.3.2"/>
    </reaction>
</comment>
<evidence type="ECO:0000313" key="12">
    <source>
        <dbReference type="EMBL" id="KAL3762615.1"/>
    </source>
</evidence>
<dbReference type="PROSITE" id="PS51324">
    <property type="entry name" value="ERV_ALR"/>
    <property type="match status" value="1"/>
</dbReference>
<dbReference type="PANTHER" id="PTHR22897:SF8">
    <property type="entry name" value="SULFHYDRYL OXIDASE"/>
    <property type="match status" value="1"/>
</dbReference>
<feature type="domain" description="Thioredoxin" evidence="11">
    <location>
        <begin position="141"/>
        <end position="273"/>
    </location>
</feature>
<dbReference type="PANTHER" id="PTHR22897">
    <property type="entry name" value="QUIESCIN Q6-RELATED SULFHYDRYL OXIDASE"/>
    <property type="match status" value="1"/>
</dbReference>
<evidence type="ECO:0000256" key="2">
    <source>
        <dbReference type="ARBA" id="ARBA00022630"/>
    </source>
</evidence>
<evidence type="ECO:0000256" key="3">
    <source>
        <dbReference type="ARBA" id="ARBA00022729"/>
    </source>
</evidence>
<evidence type="ECO:0000256" key="1">
    <source>
        <dbReference type="ARBA" id="ARBA00001974"/>
    </source>
</evidence>
<dbReference type="InterPro" id="IPR017937">
    <property type="entry name" value="Thioredoxin_CS"/>
</dbReference>
<keyword evidence="6" id="KW-1015">Disulfide bond</keyword>
<feature type="compositionally biased region" description="Low complexity" evidence="9">
    <location>
        <begin position="124"/>
        <end position="134"/>
    </location>
</feature>
<dbReference type="Gene3D" id="1.20.120.310">
    <property type="entry name" value="ERV/ALR sulfhydryl oxidase domain"/>
    <property type="match status" value="1"/>
</dbReference>
<keyword evidence="8" id="KW-0812">Transmembrane</keyword>
<feature type="transmembrane region" description="Helical" evidence="8">
    <location>
        <begin position="658"/>
        <end position="678"/>
    </location>
</feature>
<keyword evidence="3" id="KW-0732">Signal</keyword>
<evidence type="ECO:0000256" key="5">
    <source>
        <dbReference type="ARBA" id="ARBA00023002"/>
    </source>
</evidence>
<feature type="compositionally biased region" description="Acidic residues" evidence="9">
    <location>
        <begin position="57"/>
        <end position="66"/>
    </location>
</feature>
<dbReference type="SUPFAM" id="SSF69000">
    <property type="entry name" value="FAD-dependent thiol oxidase"/>
    <property type="match status" value="1"/>
</dbReference>
<dbReference type="InterPro" id="IPR017905">
    <property type="entry name" value="ERV/ALR_sulphydryl_oxidase"/>
</dbReference>
<sequence>MSIASDAQLGNASPDESPPGAEVVASSVGNSITDAEAEAEAAVDVANDASPPPTYAPEDEEEEVSIEDVYNPHNLTMDELEKFLYEWEEEAAPYVTEYFDERTMHKLRTGETDDNAEEEDNTVAEEAASAESESNGWMHRLRSKMTYDDGSKTRVEFKKGATKYLTLSDDAAHVVEFYAPWCPHCQHYKWEYVEVAAEVLRRAISPVKFHAVSCDVHYAICSTYNVHGFPTILGWKQGESTAIRGIEMNEEYNIEADTVGEMLGLDMAHEAVELYDADVDDDVTKAKRLKTMKEQARKATKLKKSWHEHTPHTHNDRYHDAALSLTFAVKSQLFQTKTDDGKMDPKRKRALVDFLNLLDWATPQSWSTRTSLIKNLQWKVEADALMNRGDVESLIDEDVTRHRSSGAEEVWGYVDRGRSGWAVFGQKQDELAKDDKHWTKACTHSQPAKGFTCGLWNLFHILTIGSSKVDHELYGFHRGYFVSPHHVAETIRNFVAYFFSCDVCRTNFLTMYDNCGHDHCHRLKSEIAMSPAEGSDSAFELALWLWEVHNSVNARLMEEAAQRQNREVTHEELLASKFPTKKMCPSCWLDANMTKWDNRSVFQFLDAWFWPNNEPTNLQFKAVIAGELEERLLADEDVGLSKNGQALNAPPFRHSGHGSGFVLICILAAVSLLFIATLQKKVRDRRKKFVDSRYVKKKQSCLR</sequence>
<dbReference type="PROSITE" id="PS51352">
    <property type="entry name" value="THIOREDOXIN_2"/>
    <property type="match status" value="1"/>
</dbReference>
<dbReference type="GO" id="GO:0016972">
    <property type="term" value="F:thiol oxidase activity"/>
    <property type="evidence" value="ECO:0007669"/>
    <property type="project" value="UniProtKB-EC"/>
</dbReference>
<feature type="region of interest" description="Disordered" evidence="9">
    <location>
        <begin position="109"/>
        <end position="134"/>
    </location>
</feature>
<keyword evidence="13" id="KW-1185">Reference proteome</keyword>
<dbReference type="Pfam" id="PF00085">
    <property type="entry name" value="Thioredoxin"/>
    <property type="match status" value="1"/>
</dbReference>
<dbReference type="Proteomes" id="UP001530293">
    <property type="component" value="Unassembled WGS sequence"/>
</dbReference>
<keyword evidence="5 8" id="KW-0560">Oxidoreductase</keyword>
<dbReference type="Gene3D" id="3.40.30.10">
    <property type="entry name" value="Glutaredoxin"/>
    <property type="match status" value="1"/>
</dbReference>
<dbReference type="CDD" id="cd02961">
    <property type="entry name" value="PDI_a_family"/>
    <property type="match status" value="1"/>
</dbReference>
<dbReference type="SUPFAM" id="SSF52833">
    <property type="entry name" value="Thioredoxin-like"/>
    <property type="match status" value="1"/>
</dbReference>
<keyword evidence="4 8" id="KW-0274">FAD</keyword>
<dbReference type="EC" id="1.8.3.2" evidence="8"/>
<comment type="cofactor">
    <cofactor evidence="1 8">
        <name>FAD</name>
        <dbReference type="ChEBI" id="CHEBI:57692"/>
    </cofactor>
</comment>
<evidence type="ECO:0000313" key="13">
    <source>
        <dbReference type="Proteomes" id="UP001530293"/>
    </source>
</evidence>
<dbReference type="Pfam" id="PF04777">
    <property type="entry name" value="Evr1_Alr"/>
    <property type="match status" value="1"/>
</dbReference>
<keyword evidence="8" id="KW-1133">Transmembrane helix</keyword>
<accession>A0ABD3MQ36</accession>
<gene>
    <name evidence="12" type="ORF">ACHAWU_005818</name>
</gene>
<name>A0ABD3MQ36_9STRA</name>
<evidence type="ECO:0000256" key="7">
    <source>
        <dbReference type="ARBA" id="ARBA00023180"/>
    </source>
</evidence>
<reference evidence="12 13" key="1">
    <citation type="submission" date="2024-10" db="EMBL/GenBank/DDBJ databases">
        <title>Updated reference genomes for cyclostephanoid diatoms.</title>
        <authorList>
            <person name="Roberts W.R."/>
            <person name="Alverson A.J."/>
        </authorList>
    </citation>
    <scope>NUCLEOTIDE SEQUENCE [LARGE SCALE GENOMIC DNA]</scope>
    <source>
        <strain evidence="12 13">AJA232-27</strain>
    </source>
</reference>
<dbReference type="AlphaFoldDB" id="A0ABD3MQ36"/>
<keyword evidence="7" id="KW-0325">Glycoprotein</keyword>
<evidence type="ECO:0000256" key="9">
    <source>
        <dbReference type="SAM" id="MobiDB-lite"/>
    </source>
</evidence>
<dbReference type="InterPro" id="IPR039798">
    <property type="entry name" value="Sulfhydryl_oxidase"/>
</dbReference>
<protein>
    <recommendedName>
        <fullName evidence="8">Sulfhydryl oxidase</fullName>
        <ecNumber evidence="8">1.8.3.2</ecNumber>
    </recommendedName>
</protein>
<dbReference type="InterPro" id="IPR036774">
    <property type="entry name" value="ERV/ALR_sulphydryl_oxid_sf"/>
</dbReference>
<evidence type="ECO:0000256" key="6">
    <source>
        <dbReference type="ARBA" id="ARBA00023157"/>
    </source>
</evidence>
<comment type="caution">
    <text evidence="12">The sequence shown here is derived from an EMBL/GenBank/DDBJ whole genome shotgun (WGS) entry which is preliminary data.</text>
</comment>
<evidence type="ECO:0000256" key="8">
    <source>
        <dbReference type="RuleBase" id="RU371123"/>
    </source>
</evidence>